<dbReference type="AlphaFoldDB" id="A0A248JT85"/>
<dbReference type="Proteomes" id="UP000197153">
    <property type="component" value="Chromosome 1"/>
</dbReference>
<keyword evidence="6" id="KW-0812">Transmembrane</keyword>
<keyword evidence="14" id="KW-1185">Reference proteome</keyword>
<feature type="region of interest" description="Disordered" evidence="11">
    <location>
        <begin position="43"/>
        <end position="72"/>
    </location>
</feature>
<dbReference type="GO" id="GO:0031992">
    <property type="term" value="F:energy transducer activity"/>
    <property type="evidence" value="ECO:0007669"/>
    <property type="project" value="InterPro"/>
</dbReference>
<dbReference type="InterPro" id="IPR003538">
    <property type="entry name" value="TonB"/>
</dbReference>
<keyword evidence="7 10" id="KW-0653">Protein transport</keyword>
<dbReference type="PROSITE" id="PS52015">
    <property type="entry name" value="TONB_CTD"/>
    <property type="match status" value="1"/>
</dbReference>
<dbReference type="InterPro" id="IPR037682">
    <property type="entry name" value="TonB_C"/>
</dbReference>
<sequence length="208" mass="22107">MIGLVATVLIQAGIVYALVTGLASKVVEVVKGPVETKIIEEIKDETPPPPPPPPPPPQTVQPPPFVPPVEVNIETPPPPVVASVSTNKPPVVVPPTAPVAPTAPPAPASVPVKVDPNSFSRYQPEYPSASSRLGEEGRVVFVVYCDSSGKVTDAKIVESSTHDRLDEAVIKQAQRGVWKCTAEQQEGKAVGTWSSTKIAYRFQLKDAR</sequence>
<dbReference type="GO" id="GO:0015891">
    <property type="term" value="P:siderophore transport"/>
    <property type="evidence" value="ECO:0007669"/>
    <property type="project" value="InterPro"/>
</dbReference>
<dbReference type="PANTHER" id="PTHR33446:SF2">
    <property type="entry name" value="PROTEIN TONB"/>
    <property type="match status" value="1"/>
</dbReference>
<proteinExistence type="inferred from homology"/>
<dbReference type="GO" id="GO:0055085">
    <property type="term" value="P:transmembrane transport"/>
    <property type="evidence" value="ECO:0007669"/>
    <property type="project" value="InterPro"/>
</dbReference>
<dbReference type="KEGG" id="nao:Y958_11125"/>
<evidence type="ECO:0000256" key="5">
    <source>
        <dbReference type="ARBA" id="ARBA00022519"/>
    </source>
</evidence>
<gene>
    <name evidence="13" type="ORF">Y958_11125</name>
</gene>
<protein>
    <recommendedName>
        <fullName evidence="10">Protein TonB</fullName>
    </recommendedName>
</protein>
<dbReference type="NCBIfam" id="TIGR01352">
    <property type="entry name" value="tonB_Cterm"/>
    <property type="match status" value="1"/>
</dbReference>
<dbReference type="InterPro" id="IPR006260">
    <property type="entry name" value="TonB/TolA_C"/>
</dbReference>
<name>A0A248JT85_9PROT</name>
<evidence type="ECO:0000256" key="11">
    <source>
        <dbReference type="SAM" id="MobiDB-lite"/>
    </source>
</evidence>
<organism evidence="13 14">
    <name type="scientific">Nitrospirillum viridazoti CBAmc</name>
    <dbReference type="NCBI Taxonomy" id="1441467"/>
    <lineage>
        <taxon>Bacteria</taxon>
        <taxon>Pseudomonadati</taxon>
        <taxon>Pseudomonadota</taxon>
        <taxon>Alphaproteobacteria</taxon>
        <taxon>Rhodospirillales</taxon>
        <taxon>Azospirillaceae</taxon>
        <taxon>Nitrospirillum</taxon>
        <taxon>Nitrospirillum viridazoti</taxon>
    </lineage>
</organism>
<comment type="similarity">
    <text evidence="2 10">Belongs to the TonB family.</text>
</comment>
<dbReference type="SUPFAM" id="SSF74653">
    <property type="entry name" value="TolA/TonB C-terminal domain"/>
    <property type="match status" value="1"/>
</dbReference>
<dbReference type="GO" id="GO:0015031">
    <property type="term" value="P:protein transport"/>
    <property type="evidence" value="ECO:0007669"/>
    <property type="project" value="UniProtKB-UniRule"/>
</dbReference>
<keyword evidence="4 10" id="KW-1003">Cell membrane</keyword>
<keyword evidence="9" id="KW-0472">Membrane</keyword>
<feature type="domain" description="TonB C-terminal" evidence="12">
    <location>
        <begin position="111"/>
        <end position="208"/>
    </location>
</feature>
<dbReference type="Gene3D" id="3.30.1150.10">
    <property type="match status" value="1"/>
</dbReference>
<evidence type="ECO:0000313" key="14">
    <source>
        <dbReference type="Proteomes" id="UP000197153"/>
    </source>
</evidence>
<evidence type="ECO:0000256" key="6">
    <source>
        <dbReference type="ARBA" id="ARBA00022692"/>
    </source>
</evidence>
<comment type="subcellular location">
    <subcellularLocation>
        <location evidence="1 10">Cell inner membrane</location>
        <topology evidence="1 10">Single-pass membrane protein</topology>
        <orientation evidence="1 10">Periplasmic side</orientation>
    </subcellularLocation>
</comment>
<evidence type="ECO:0000256" key="2">
    <source>
        <dbReference type="ARBA" id="ARBA00006555"/>
    </source>
</evidence>
<evidence type="ECO:0000256" key="7">
    <source>
        <dbReference type="ARBA" id="ARBA00022927"/>
    </source>
</evidence>
<evidence type="ECO:0000256" key="10">
    <source>
        <dbReference type="RuleBase" id="RU362123"/>
    </source>
</evidence>
<evidence type="ECO:0000313" key="13">
    <source>
        <dbReference type="EMBL" id="ASG21318.1"/>
    </source>
</evidence>
<dbReference type="GO" id="GO:0030288">
    <property type="term" value="C:outer membrane-bounded periplasmic space"/>
    <property type="evidence" value="ECO:0007669"/>
    <property type="project" value="InterPro"/>
</dbReference>
<keyword evidence="8" id="KW-1133">Transmembrane helix</keyword>
<evidence type="ECO:0000259" key="12">
    <source>
        <dbReference type="PROSITE" id="PS52015"/>
    </source>
</evidence>
<dbReference type="EMBL" id="CP022110">
    <property type="protein sequence ID" value="ASG21318.1"/>
    <property type="molecule type" value="Genomic_DNA"/>
</dbReference>
<keyword evidence="5 10" id="KW-0997">Cell inner membrane</keyword>
<reference evidence="13 14" key="1">
    <citation type="submission" date="2017-06" db="EMBL/GenBank/DDBJ databases">
        <title>Complete genome sequence of Nitrospirillum amazonense strain CBAmC, an endophytic nitrogen-fixing and plant growth-promoting bacterium, isolated from sugarcane.</title>
        <authorList>
            <person name="Schwab S."/>
            <person name="dos Santos Teixeira K.R."/>
            <person name="Simoes Araujo J.L."/>
            <person name="Soares Vidal M."/>
            <person name="Borges de Freitas H.R."/>
            <person name="Rivello Crivelaro A.L."/>
            <person name="Bueno de Camargo Nunes A."/>
            <person name="dos Santos C.M."/>
            <person name="Palmeira da Silva Rosa D."/>
            <person name="da Silva Padilha D."/>
            <person name="da Silva E."/>
            <person name="Araujo Terra L."/>
            <person name="Soares Mendes V."/>
            <person name="Farinelli L."/>
            <person name="Magalhaes Cruz L."/>
            <person name="Baldani J.I."/>
        </authorList>
    </citation>
    <scope>NUCLEOTIDE SEQUENCE [LARGE SCALE GENOMIC DNA]</scope>
    <source>
        <strain evidence="13 14">CBAmC</strain>
    </source>
</reference>
<dbReference type="PRINTS" id="PR01374">
    <property type="entry name" value="TONBPROTEIN"/>
</dbReference>
<evidence type="ECO:0000256" key="1">
    <source>
        <dbReference type="ARBA" id="ARBA00004383"/>
    </source>
</evidence>
<accession>A0A248JT85</accession>
<dbReference type="PANTHER" id="PTHR33446">
    <property type="entry name" value="PROTEIN TONB-RELATED"/>
    <property type="match status" value="1"/>
</dbReference>
<dbReference type="InterPro" id="IPR051045">
    <property type="entry name" value="TonB-dependent_transducer"/>
</dbReference>
<evidence type="ECO:0000256" key="8">
    <source>
        <dbReference type="ARBA" id="ARBA00022989"/>
    </source>
</evidence>
<evidence type="ECO:0000256" key="9">
    <source>
        <dbReference type="ARBA" id="ARBA00023136"/>
    </source>
</evidence>
<evidence type="ECO:0000256" key="3">
    <source>
        <dbReference type="ARBA" id="ARBA00022448"/>
    </source>
</evidence>
<comment type="function">
    <text evidence="10">Interacts with outer membrane receptor proteins that carry out high-affinity binding and energy dependent uptake into the periplasmic space of specific substrates. It could act to transduce energy from the cytoplasmic membrane to specific energy-requiring processes in the outer membrane, resulting in the release into the periplasm of ligands bound by these outer membrane proteins.</text>
</comment>
<feature type="compositionally biased region" description="Pro residues" evidence="11">
    <location>
        <begin position="47"/>
        <end position="67"/>
    </location>
</feature>
<dbReference type="Pfam" id="PF03544">
    <property type="entry name" value="TonB_C"/>
    <property type="match status" value="1"/>
</dbReference>
<keyword evidence="3 10" id="KW-0813">Transport</keyword>
<dbReference type="GO" id="GO:0005886">
    <property type="term" value="C:plasma membrane"/>
    <property type="evidence" value="ECO:0007669"/>
    <property type="project" value="UniProtKB-SubCell"/>
</dbReference>
<evidence type="ECO:0000256" key="4">
    <source>
        <dbReference type="ARBA" id="ARBA00022475"/>
    </source>
</evidence>
<keyword evidence="10" id="KW-0735">Signal-anchor</keyword>